<accession>A0A0E9XRK0</accession>
<organism evidence="1">
    <name type="scientific">Anguilla anguilla</name>
    <name type="common">European freshwater eel</name>
    <name type="synonym">Muraena anguilla</name>
    <dbReference type="NCBI Taxonomy" id="7936"/>
    <lineage>
        <taxon>Eukaryota</taxon>
        <taxon>Metazoa</taxon>
        <taxon>Chordata</taxon>
        <taxon>Craniata</taxon>
        <taxon>Vertebrata</taxon>
        <taxon>Euteleostomi</taxon>
        <taxon>Actinopterygii</taxon>
        <taxon>Neopterygii</taxon>
        <taxon>Teleostei</taxon>
        <taxon>Anguilliformes</taxon>
        <taxon>Anguillidae</taxon>
        <taxon>Anguilla</taxon>
    </lineage>
</organism>
<proteinExistence type="predicted"/>
<name>A0A0E9XRK0_ANGAN</name>
<dbReference type="AlphaFoldDB" id="A0A0E9XRK0"/>
<evidence type="ECO:0000313" key="1">
    <source>
        <dbReference type="EMBL" id="JAI05250.1"/>
    </source>
</evidence>
<reference evidence="1" key="2">
    <citation type="journal article" date="2015" name="Fish Shellfish Immunol.">
        <title>Early steps in the European eel (Anguilla anguilla)-Vibrio vulnificus interaction in the gills: Role of the RtxA13 toxin.</title>
        <authorList>
            <person name="Callol A."/>
            <person name="Pajuelo D."/>
            <person name="Ebbesson L."/>
            <person name="Teles M."/>
            <person name="MacKenzie S."/>
            <person name="Amaro C."/>
        </authorList>
    </citation>
    <scope>NUCLEOTIDE SEQUENCE</scope>
</reference>
<dbReference type="EMBL" id="GBXM01003328">
    <property type="protein sequence ID" value="JAI05250.1"/>
    <property type="molecule type" value="Transcribed_RNA"/>
</dbReference>
<sequence>MPHVHFSCRETFPRNDLSSTINIKTLSFLAALAFRLASNTKILSC</sequence>
<protein>
    <submittedName>
        <fullName evidence="1">Uncharacterized protein</fullName>
    </submittedName>
</protein>
<reference evidence="1" key="1">
    <citation type="submission" date="2014-11" db="EMBL/GenBank/DDBJ databases">
        <authorList>
            <person name="Amaro Gonzalez C."/>
        </authorList>
    </citation>
    <scope>NUCLEOTIDE SEQUENCE</scope>
</reference>